<name>A0A4R1KH39_9BACT</name>
<organism evidence="1 2">
    <name type="scientific">Seleniivibrio woodruffii</name>
    <dbReference type="NCBI Taxonomy" id="1078050"/>
    <lineage>
        <taxon>Bacteria</taxon>
        <taxon>Pseudomonadati</taxon>
        <taxon>Deferribacterota</taxon>
        <taxon>Deferribacteres</taxon>
        <taxon>Deferribacterales</taxon>
        <taxon>Geovibrionaceae</taxon>
        <taxon>Seleniivibrio</taxon>
    </lineage>
</organism>
<dbReference type="AlphaFoldDB" id="A0A4R1KH39"/>
<accession>A0A4R1KH39</accession>
<evidence type="ECO:0000313" key="2">
    <source>
        <dbReference type="Proteomes" id="UP000294614"/>
    </source>
</evidence>
<sequence length="75" mass="8277">MGETLRKAQSDINCTNIVTASVSVAVSSVGMRECKSTPTLLCKRRGKDLRLFARLRVTKPVILNEVKNLTESIEV</sequence>
<reference evidence="1 2" key="1">
    <citation type="submission" date="2019-03" db="EMBL/GenBank/DDBJ databases">
        <title>Genomic Encyclopedia of Type Strains, Phase IV (KMG-IV): sequencing the most valuable type-strain genomes for metagenomic binning, comparative biology and taxonomic classification.</title>
        <authorList>
            <person name="Goeker M."/>
        </authorList>
    </citation>
    <scope>NUCLEOTIDE SEQUENCE [LARGE SCALE GENOMIC DNA]</scope>
    <source>
        <strain evidence="1 2">DSM 24984</strain>
    </source>
</reference>
<keyword evidence="2" id="KW-1185">Reference proteome</keyword>
<proteinExistence type="predicted"/>
<dbReference type="Proteomes" id="UP000294614">
    <property type="component" value="Unassembled WGS sequence"/>
</dbReference>
<dbReference type="EMBL" id="SMGG01000003">
    <property type="protein sequence ID" value="TCK62689.1"/>
    <property type="molecule type" value="Genomic_DNA"/>
</dbReference>
<comment type="caution">
    <text evidence="1">The sequence shown here is derived from an EMBL/GenBank/DDBJ whole genome shotgun (WGS) entry which is preliminary data.</text>
</comment>
<protein>
    <submittedName>
        <fullName evidence="1">Uncharacterized protein</fullName>
    </submittedName>
</protein>
<gene>
    <name evidence="1" type="ORF">C8D98_1224</name>
</gene>
<evidence type="ECO:0000313" key="1">
    <source>
        <dbReference type="EMBL" id="TCK62689.1"/>
    </source>
</evidence>